<evidence type="ECO:0000259" key="3">
    <source>
        <dbReference type="Pfam" id="PF04818"/>
    </source>
</evidence>
<keyword evidence="5" id="KW-1185">Reference proteome</keyword>
<feature type="compositionally biased region" description="Polar residues" evidence="2">
    <location>
        <begin position="268"/>
        <end position="277"/>
    </location>
</feature>
<name>A0A250WZ20_9CHLO</name>
<feature type="compositionally biased region" description="Low complexity" evidence="2">
    <location>
        <begin position="1617"/>
        <end position="1626"/>
    </location>
</feature>
<dbReference type="Pfam" id="PF04818">
    <property type="entry name" value="CID"/>
    <property type="match status" value="1"/>
</dbReference>
<feature type="coiled-coil region" evidence="1">
    <location>
        <begin position="513"/>
        <end position="540"/>
    </location>
</feature>
<feature type="domain" description="CID" evidence="3">
    <location>
        <begin position="545"/>
        <end position="615"/>
    </location>
</feature>
<feature type="compositionally biased region" description="Basic residues" evidence="2">
    <location>
        <begin position="1712"/>
        <end position="1721"/>
    </location>
</feature>
<comment type="caution">
    <text evidence="4">The sequence shown here is derived from an EMBL/GenBank/DDBJ whole genome shotgun (WGS) entry which is preliminary data.</text>
</comment>
<feature type="compositionally biased region" description="Basic and acidic residues" evidence="2">
    <location>
        <begin position="1422"/>
        <end position="1455"/>
    </location>
</feature>
<feature type="region of interest" description="Disordered" evidence="2">
    <location>
        <begin position="632"/>
        <end position="668"/>
    </location>
</feature>
<feature type="region of interest" description="Disordered" evidence="2">
    <location>
        <begin position="904"/>
        <end position="956"/>
    </location>
</feature>
<evidence type="ECO:0000256" key="1">
    <source>
        <dbReference type="SAM" id="Coils"/>
    </source>
</evidence>
<feature type="compositionally biased region" description="Low complexity" evidence="2">
    <location>
        <begin position="278"/>
        <end position="293"/>
    </location>
</feature>
<feature type="compositionally biased region" description="Low complexity" evidence="2">
    <location>
        <begin position="1196"/>
        <end position="1207"/>
    </location>
</feature>
<feature type="compositionally biased region" description="Pro residues" evidence="2">
    <location>
        <begin position="1208"/>
        <end position="1226"/>
    </location>
</feature>
<reference evidence="4 5" key="1">
    <citation type="submission" date="2017-08" db="EMBL/GenBank/DDBJ databases">
        <title>Acidophilic green algal genome provides insights into adaptation to an acidic environment.</title>
        <authorList>
            <person name="Hirooka S."/>
            <person name="Hirose Y."/>
            <person name="Kanesaki Y."/>
            <person name="Higuchi S."/>
            <person name="Fujiwara T."/>
            <person name="Onuma R."/>
            <person name="Era A."/>
            <person name="Ohbayashi R."/>
            <person name="Uzuka A."/>
            <person name="Nozaki H."/>
            <person name="Yoshikawa H."/>
            <person name="Miyagishima S.Y."/>
        </authorList>
    </citation>
    <scope>NUCLEOTIDE SEQUENCE [LARGE SCALE GENOMIC DNA]</scope>
    <source>
        <strain evidence="4 5">NIES-2499</strain>
    </source>
</reference>
<feature type="compositionally biased region" description="Pro residues" evidence="2">
    <location>
        <begin position="242"/>
        <end position="252"/>
    </location>
</feature>
<feature type="compositionally biased region" description="Low complexity" evidence="2">
    <location>
        <begin position="659"/>
        <end position="668"/>
    </location>
</feature>
<feature type="region of interest" description="Disordered" evidence="2">
    <location>
        <begin position="1712"/>
        <end position="1741"/>
    </location>
</feature>
<dbReference type="EMBL" id="BEGY01000015">
    <property type="protein sequence ID" value="GAX76087.1"/>
    <property type="molecule type" value="Genomic_DNA"/>
</dbReference>
<feature type="compositionally biased region" description="Polar residues" evidence="2">
    <location>
        <begin position="208"/>
        <end position="218"/>
    </location>
</feature>
<accession>A0A250WZ20</accession>
<feature type="region of interest" description="Disordered" evidence="2">
    <location>
        <begin position="79"/>
        <end position="369"/>
    </location>
</feature>
<dbReference type="PANTHER" id="PTHR23330">
    <property type="entry name" value="P300 TRANSCRIPTIONAL COFACTOR JMY-RELATED"/>
    <property type="match status" value="1"/>
</dbReference>
<feature type="compositionally biased region" description="Basic and acidic residues" evidence="2">
    <location>
        <begin position="1241"/>
        <end position="1258"/>
    </location>
</feature>
<dbReference type="Gene3D" id="1.25.40.90">
    <property type="match status" value="1"/>
</dbReference>
<feature type="compositionally biased region" description="Polar residues" evidence="2">
    <location>
        <begin position="112"/>
        <end position="133"/>
    </location>
</feature>
<feature type="compositionally biased region" description="Acidic residues" evidence="2">
    <location>
        <begin position="934"/>
        <end position="944"/>
    </location>
</feature>
<dbReference type="InterPro" id="IPR006569">
    <property type="entry name" value="CID_dom"/>
</dbReference>
<feature type="compositionally biased region" description="Basic and acidic residues" evidence="2">
    <location>
        <begin position="91"/>
        <end position="106"/>
    </location>
</feature>
<feature type="compositionally biased region" description="Basic and acidic residues" evidence="2">
    <location>
        <begin position="864"/>
        <end position="873"/>
    </location>
</feature>
<evidence type="ECO:0000256" key="2">
    <source>
        <dbReference type="SAM" id="MobiDB-lite"/>
    </source>
</evidence>
<feature type="region of interest" description="Disordered" evidence="2">
    <location>
        <begin position="849"/>
        <end position="873"/>
    </location>
</feature>
<feature type="compositionally biased region" description="Basic and acidic residues" evidence="2">
    <location>
        <begin position="1299"/>
        <end position="1319"/>
    </location>
</feature>
<feature type="compositionally biased region" description="Low complexity" evidence="2">
    <location>
        <begin position="1227"/>
        <end position="1240"/>
    </location>
</feature>
<feature type="compositionally biased region" description="Polar residues" evidence="2">
    <location>
        <begin position="325"/>
        <end position="339"/>
    </location>
</feature>
<feature type="compositionally biased region" description="Low complexity" evidence="2">
    <location>
        <begin position="1403"/>
        <end position="1415"/>
    </location>
</feature>
<protein>
    <recommendedName>
        <fullName evidence="3">CID domain-containing protein</fullName>
    </recommendedName>
</protein>
<evidence type="ECO:0000313" key="5">
    <source>
        <dbReference type="Proteomes" id="UP000232323"/>
    </source>
</evidence>
<feature type="compositionally biased region" description="Low complexity" evidence="2">
    <location>
        <begin position="1727"/>
        <end position="1738"/>
    </location>
</feature>
<feature type="compositionally biased region" description="Pro residues" evidence="2">
    <location>
        <begin position="1132"/>
        <end position="1164"/>
    </location>
</feature>
<dbReference type="Proteomes" id="UP000232323">
    <property type="component" value="Unassembled WGS sequence"/>
</dbReference>
<feature type="region of interest" description="Disordered" evidence="2">
    <location>
        <begin position="1109"/>
        <end position="1258"/>
    </location>
</feature>
<feature type="region of interest" description="Disordered" evidence="2">
    <location>
        <begin position="988"/>
        <end position="1009"/>
    </location>
</feature>
<feature type="region of interest" description="Disordered" evidence="2">
    <location>
        <begin position="1294"/>
        <end position="1324"/>
    </location>
</feature>
<feature type="compositionally biased region" description="Basic and acidic residues" evidence="2">
    <location>
        <begin position="1463"/>
        <end position="1476"/>
    </location>
</feature>
<keyword evidence="1" id="KW-0175">Coiled coil</keyword>
<dbReference type="PANTHER" id="PTHR23330:SF9">
    <property type="entry name" value="PROLINE-RICH PROTEIN 11"/>
    <property type="match status" value="1"/>
</dbReference>
<gene>
    <name evidence="4" type="ORF">CEUSTIGMA_g3530.t1</name>
</gene>
<organism evidence="4 5">
    <name type="scientific">Chlamydomonas eustigma</name>
    <dbReference type="NCBI Taxonomy" id="1157962"/>
    <lineage>
        <taxon>Eukaryota</taxon>
        <taxon>Viridiplantae</taxon>
        <taxon>Chlorophyta</taxon>
        <taxon>core chlorophytes</taxon>
        <taxon>Chlorophyceae</taxon>
        <taxon>CS clade</taxon>
        <taxon>Chlamydomonadales</taxon>
        <taxon>Chlamydomonadaceae</taxon>
        <taxon>Chlamydomonas</taxon>
    </lineage>
</organism>
<feature type="region of interest" description="Disordered" evidence="2">
    <location>
        <begin position="1367"/>
        <end position="1644"/>
    </location>
</feature>
<feature type="compositionally biased region" description="Basic and acidic residues" evidence="2">
    <location>
        <begin position="220"/>
        <end position="229"/>
    </location>
</feature>
<proteinExistence type="predicted"/>
<dbReference type="InterPro" id="IPR008942">
    <property type="entry name" value="ENTH_VHS"/>
</dbReference>
<feature type="compositionally biased region" description="Basic and acidic residues" evidence="2">
    <location>
        <begin position="1587"/>
        <end position="1611"/>
    </location>
</feature>
<dbReference type="STRING" id="1157962.A0A250WZ20"/>
<evidence type="ECO:0000313" key="4">
    <source>
        <dbReference type="EMBL" id="GAX76087.1"/>
    </source>
</evidence>
<feature type="compositionally biased region" description="Basic and acidic residues" evidence="2">
    <location>
        <begin position="1503"/>
        <end position="1559"/>
    </location>
</feature>
<sequence length="1782" mass="193045">MSDEDSDSDQRGSGPIIWVGLLGKKLKTHWEHEGKWFDGRVDKFQPLVNKDYPFKIKYVDGDEEWVKFHENLDSMEVYDSEEDEVTQRNVQWKDSKPVLCRDKDPTPPKAKSVSSPEIATTQGGSVLASSTGKGQRGRSRRDMGSGGTSTRKKPVAGDPTTAPAPASGRQQLPSKPQIPVTHSAADPVSDAVKLPLPKAPDGAELRLSSPQSLSTQAPITEERKRDSLQRPEASSSGNPKKPVFPPSLPPNLIPLGTKALVSKKTEVKTTSASSSISLPAPKAPRLLKLATAPSQGSSSMGRAPPYIQSKQAAASQLRLGEQHKQQQSGAHGNKEQQQPKAAPGTPPAALDIEASPNASPKGLPLPGSSVPDLTLQMQLAASGLLNNSFPSNSVALKPDVHQNGGASADMSNPDQLLSKINSMASTPRAAPSSTYPATATKIKTSILPAKASVSTSAEMPEEYAAVHIGNSTLLNELEAALSVMTKVATAIKTTAAKACECAKEPSIGARRVMRVVVSRLEELERDQQRLQQEGGDVLERKILDLVDKRLSHFYLVDSVLQRLAKDNAEHYESWRSVVLSAIGTLIKCSVCGLGNLAKVKKILEVWESKSSLQENAMKLAWEAFYEEERRLGGSSGHSRASDTLAHPQHNGGPHPVTHPAPVSSSSRAPRVHLPLPPYRWPLPTEPPPETAIAAAMGAWRLIDNQYGSFGGSCTLDSVISNAFTAAFGRYPNFADSEEALSNDAIFLPENEEVDGKAVYTTWREAYQALGLNDGMEEEPTIPSPMTPSAAASMQAQSAEEATALLQAMGSWGEQQLEPTHLESSIGTGQIISRSATALLPFDNRLTPIEEFDAPPVPPSNSFQHTHEDEEKPRVAATSVWRQPDPMEAEGPVLEQDTFSYSEGAAGAQEAWMPPLPPDDEPMFAPAAPRHDPQAEMDEDMEEEYGPSPGGNSPTASQLQATAYFGSAHPVPPPWPSSHVPNSGILGRHPAGFGIPSAPPPLSQFQQQQQQHINQNVGLNIMPQQQQQMMMMSLNVGMNMTFQQQQQQQQTANMMASVPSFIPMPAVMPMPPHAPSASQMMMGGMLVPGPFPMQMGTGGMMFQQQQTGVNMQGAPLQPPPPPPHSSDKRMASLPPPPLPPFPPMPPPEPSDRPPLPPSHPPPQPSYTPLMGAVPPPLPPPASTIDFMSGRPPPPLPADSFPARSAAAAPPLPPLPPEPPPSIAPPVAAPEAVSSVSNQKSSASDERLAHAASDERLAHAASDERLALQCSQSHNQDMSENDNSEKVELCYSQQEMSGGVDDGRKGVLSDDDAISGRKQRDGGLSVHNLERELQECGNKADIRSPRNILSSAGPTFCMGSMTSSGMDAIRENKKQRAPLTLYRERKEGIDASPLQGQKIVSEVQSMKSDGRSSSSGTSKKRIRREKDVTKVEWEDKLMSPYSRDRKDNSLDKSKSSVEESGIQGFKKDQKQGLRRGENHVVTPKSSEDAREDSPPLIYSSNSPEARLRYDRMSHLPLDEDYGHPVMKGEDDHSPHNKLRRDAPKLWDRRGEGTSKHWESRDFSSVTENRGRAATVNGRRDSLDLPPHLQHSERRLPALDNRQHERPQKVRKEESEEGELLPYLGGLPSNTLPGAPAEQEQLEESEEGELLVPFTDPDLNLPPHLMARLGRVEPAETSIEQKLSLAPGEVDDYSHSMKESGNSGEFAPLIALPMRKHSSVRSHQKAADVSPSGHGSISSQSLQYGRMKRAAPKVVLNPGRIGTMQLEERFVVPSSLCRRISRPDA</sequence>